<dbReference type="AlphaFoldDB" id="A0A9E8ZGH5"/>
<organism evidence="1 2">
    <name type="scientific">Thermocoleostomius sinensis A174</name>
    <dbReference type="NCBI Taxonomy" id="2016057"/>
    <lineage>
        <taxon>Bacteria</taxon>
        <taxon>Bacillati</taxon>
        <taxon>Cyanobacteriota</taxon>
        <taxon>Cyanophyceae</taxon>
        <taxon>Oculatellales</taxon>
        <taxon>Oculatellaceae</taxon>
        <taxon>Thermocoleostomius</taxon>
    </lineage>
</organism>
<reference evidence="1" key="1">
    <citation type="submission" date="2022-12" db="EMBL/GenBank/DDBJ databases">
        <title>Polyphasic identification of a Novel Hot-Spring Cyanobacterium Ocullathermofonsia sinensis gen nov. sp. nov. and Genomic Insights on its Adaptations to the Thermal Habitat.</title>
        <authorList>
            <person name="Daroch M."/>
            <person name="Tang J."/>
            <person name="Jiang Y."/>
        </authorList>
    </citation>
    <scope>NUCLEOTIDE SEQUENCE</scope>
    <source>
        <strain evidence="1">PKUAC-SCTA174</strain>
    </source>
</reference>
<name>A0A9E8ZGH5_9CYAN</name>
<dbReference type="KEGG" id="tsin:OXH18_01925"/>
<dbReference type="Proteomes" id="UP001163152">
    <property type="component" value="Chromosome"/>
</dbReference>
<keyword evidence="2" id="KW-1185">Reference proteome</keyword>
<proteinExistence type="predicted"/>
<evidence type="ECO:0000313" key="1">
    <source>
        <dbReference type="EMBL" id="WAL60780.1"/>
    </source>
</evidence>
<dbReference type="EMBL" id="CP113797">
    <property type="protein sequence ID" value="WAL60780.1"/>
    <property type="molecule type" value="Genomic_DNA"/>
</dbReference>
<sequence>MVRFWRSAESSIFLSWMAEHFFRFPLLIDVVAAHHALIRQALSEWNQERLYLSLDTTVVWNCFCLVWVGVVYRGRTVPIAWRVVA</sequence>
<evidence type="ECO:0000313" key="2">
    <source>
        <dbReference type="Proteomes" id="UP001163152"/>
    </source>
</evidence>
<protein>
    <submittedName>
        <fullName evidence="1">Uncharacterized protein</fullName>
    </submittedName>
</protein>
<gene>
    <name evidence="1" type="ORF">OXH18_01925</name>
</gene>
<dbReference type="RefSeq" id="WP_268610737.1">
    <property type="nucleotide sequence ID" value="NZ_CP113797.1"/>
</dbReference>
<accession>A0A9E8ZGH5</accession>